<evidence type="ECO:0000313" key="2">
    <source>
        <dbReference type="WBParaSite" id="Gr19_v10_g7050.t1"/>
    </source>
</evidence>
<dbReference type="Proteomes" id="UP000887572">
    <property type="component" value="Unplaced"/>
</dbReference>
<name>A0A914I5U9_GLORO</name>
<evidence type="ECO:0000313" key="1">
    <source>
        <dbReference type="Proteomes" id="UP000887572"/>
    </source>
</evidence>
<sequence>MISSRPRKESKSKKFIRISSNNNKRVHHQQMARVPSRALRQSALQYPTVYYICGEFPNLAYQLTPCQRCRNGGRALYAQCTTAVQCTPYYRGPTECIEVYINYPDGSAGFFDPYQNGAQGGYVGEQSEGRLSARVSLPKRFLLCLVRHSDVPEWTTTAQLSDRLQLLAGRHLLQKHDYLTSIESSFYCNSKKDLGLK</sequence>
<reference evidence="2" key="1">
    <citation type="submission" date="2022-11" db="UniProtKB">
        <authorList>
            <consortium name="WormBaseParasite"/>
        </authorList>
    </citation>
    <scope>IDENTIFICATION</scope>
</reference>
<organism evidence="1 2">
    <name type="scientific">Globodera rostochiensis</name>
    <name type="common">Golden nematode worm</name>
    <name type="synonym">Heterodera rostochiensis</name>
    <dbReference type="NCBI Taxonomy" id="31243"/>
    <lineage>
        <taxon>Eukaryota</taxon>
        <taxon>Metazoa</taxon>
        <taxon>Ecdysozoa</taxon>
        <taxon>Nematoda</taxon>
        <taxon>Chromadorea</taxon>
        <taxon>Rhabditida</taxon>
        <taxon>Tylenchina</taxon>
        <taxon>Tylenchomorpha</taxon>
        <taxon>Tylenchoidea</taxon>
        <taxon>Heteroderidae</taxon>
        <taxon>Heteroderinae</taxon>
        <taxon>Globodera</taxon>
    </lineage>
</organism>
<dbReference type="WBParaSite" id="Gr19_v10_g7050.t1">
    <property type="protein sequence ID" value="Gr19_v10_g7050.t1"/>
    <property type="gene ID" value="Gr19_v10_g7050"/>
</dbReference>
<protein>
    <submittedName>
        <fullName evidence="2">Uncharacterized protein</fullName>
    </submittedName>
</protein>
<accession>A0A914I5U9</accession>
<proteinExistence type="predicted"/>
<keyword evidence="1" id="KW-1185">Reference proteome</keyword>
<dbReference type="AlphaFoldDB" id="A0A914I5U9"/>